<comment type="caution">
    <text evidence="3">The sequence shown here is derived from an EMBL/GenBank/DDBJ whole genome shotgun (WGS) entry which is preliminary data.</text>
</comment>
<name>A0A4Y8IGA0_9BACI</name>
<organism evidence="3 4">
    <name type="scientific">Filobacillus milosensis</name>
    <dbReference type="NCBI Taxonomy" id="94137"/>
    <lineage>
        <taxon>Bacteria</taxon>
        <taxon>Bacillati</taxon>
        <taxon>Bacillota</taxon>
        <taxon>Bacilli</taxon>
        <taxon>Bacillales</taxon>
        <taxon>Bacillaceae</taxon>
        <taxon>Filobacillus</taxon>
    </lineage>
</organism>
<dbReference type="EMBL" id="SOPW01000019">
    <property type="protein sequence ID" value="TFB14134.1"/>
    <property type="molecule type" value="Genomic_DNA"/>
</dbReference>
<reference evidence="3 4" key="1">
    <citation type="submission" date="2019-03" db="EMBL/GenBank/DDBJ databases">
        <authorList>
            <person name="He R.-H."/>
        </authorList>
    </citation>
    <scope>NUCLEOTIDE SEQUENCE [LARGE SCALE GENOMIC DNA]</scope>
    <source>
        <strain evidence="4">SH 714</strain>
    </source>
</reference>
<feature type="coiled-coil region" evidence="1">
    <location>
        <begin position="49"/>
        <end position="76"/>
    </location>
</feature>
<dbReference type="AlphaFoldDB" id="A0A4Y8IGA0"/>
<protein>
    <submittedName>
        <fullName evidence="3">Uncharacterized protein</fullName>
    </submittedName>
</protein>
<evidence type="ECO:0000256" key="2">
    <source>
        <dbReference type="SAM" id="Phobius"/>
    </source>
</evidence>
<keyword evidence="2" id="KW-0812">Transmembrane</keyword>
<keyword evidence="4" id="KW-1185">Reference proteome</keyword>
<feature type="transmembrane region" description="Helical" evidence="2">
    <location>
        <begin position="7"/>
        <end position="27"/>
    </location>
</feature>
<evidence type="ECO:0000313" key="4">
    <source>
        <dbReference type="Proteomes" id="UP000297975"/>
    </source>
</evidence>
<keyword evidence="2" id="KW-0472">Membrane</keyword>
<keyword evidence="1" id="KW-0175">Coiled coil</keyword>
<gene>
    <name evidence="3" type="ORF">E3U55_14570</name>
</gene>
<accession>A0A4Y8IGA0</accession>
<dbReference type="RefSeq" id="WP_134341209.1">
    <property type="nucleotide sequence ID" value="NZ_SOPW01000019.1"/>
</dbReference>
<evidence type="ECO:0000313" key="3">
    <source>
        <dbReference type="EMBL" id="TFB14134.1"/>
    </source>
</evidence>
<sequence>MTNAVKMIIIGVVGLSLALIFLIAWFYPHTNISVGDTQPESVKSVSLHLNDLRIFKDKIEQDMKEAEDNNIVFKLDRTDYVLELIDEKLLALKPVHIKIDDLDNISFEARIARRVLQSLVMYEDYTSEERKYLMSSIESLELLEDIIYNIKLERLE</sequence>
<keyword evidence="2" id="KW-1133">Transmembrane helix</keyword>
<dbReference type="Proteomes" id="UP000297975">
    <property type="component" value="Unassembled WGS sequence"/>
</dbReference>
<evidence type="ECO:0000256" key="1">
    <source>
        <dbReference type="SAM" id="Coils"/>
    </source>
</evidence>
<proteinExistence type="predicted"/>
<dbReference type="OrthoDB" id="2967968at2"/>